<keyword evidence="2" id="KW-1133">Transmembrane helix</keyword>
<proteinExistence type="predicted"/>
<dbReference type="PANTHER" id="PTHR34700:SF4">
    <property type="entry name" value="PHAGE-LIKE ELEMENT PBSX PROTEIN XKDP"/>
    <property type="match status" value="1"/>
</dbReference>
<feature type="region of interest" description="Disordered" evidence="1">
    <location>
        <begin position="449"/>
        <end position="552"/>
    </location>
</feature>
<feature type="transmembrane region" description="Helical" evidence="2">
    <location>
        <begin position="72"/>
        <end position="99"/>
    </location>
</feature>
<dbReference type="InterPro" id="IPR011990">
    <property type="entry name" value="TPR-like_helical_dom_sf"/>
</dbReference>
<dbReference type="CDD" id="cd00118">
    <property type="entry name" value="LysM"/>
    <property type="match status" value="1"/>
</dbReference>
<evidence type="ECO:0000256" key="1">
    <source>
        <dbReference type="SAM" id="MobiDB-lite"/>
    </source>
</evidence>
<dbReference type="SMART" id="SM01043">
    <property type="entry name" value="BTAD"/>
    <property type="match status" value="1"/>
</dbReference>
<feature type="region of interest" description="Disordered" evidence="1">
    <location>
        <begin position="250"/>
        <end position="324"/>
    </location>
</feature>
<evidence type="ECO:0000313" key="5">
    <source>
        <dbReference type="Proteomes" id="UP001499843"/>
    </source>
</evidence>
<dbReference type="Gene3D" id="1.25.40.10">
    <property type="entry name" value="Tetratricopeptide repeat domain"/>
    <property type="match status" value="1"/>
</dbReference>
<dbReference type="InterPro" id="IPR005158">
    <property type="entry name" value="BTAD"/>
</dbReference>
<evidence type="ECO:0000313" key="4">
    <source>
        <dbReference type="EMBL" id="GAA2210586.1"/>
    </source>
</evidence>
<protein>
    <recommendedName>
        <fullName evidence="3">Bacterial transcriptional activator domain-containing protein</fullName>
    </recommendedName>
</protein>
<feature type="transmembrane region" description="Helical" evidence="2">
    <location>
        <begin position="27"/>
        <end position="52"/>
    </location>
</feature>
<dbReference type="Pfam" id="PF03704">
    <property type="entry name" value="BTAD"/>
    <property type="match status" value="1"/>
</dbReference>
<dbReference type="EMBL" id="BAAAQX010000017">
    <property type="protein sequence ID" value="GAA2210586.1"/>
    <property type="molecule type" value="Genomic_DNA"/>
</dbReference>
<name>A0ABP5PFP8_9ACTN</name>
<organism evidence="4 5">
    <name type="scientific">Nonomuraea monospora</name>
    <dbReference type="NCBI Taxonomy" id="568818"/>
    <lineage>
        <taxon>Bacteria</taxon>
        <taxon>Bacillati</taxon>
        <taxon>Actinomycetota</taxon>
        <taxon>Actinomycetes</taxon>
        <taxon>Streptosporangiales</taxon>
        <taxon>Streptosporangiaceae</taxon>
        <taxon>Nonomuraea</taxon>
    </lineage>
</organism>
<dbReference type="PANTHER" id="PTHR34700">
    <property type="entry name" value="POTASSIUM BINDING PROTEIN KBP"/>
    <property type="match status" value="1"/>
</dbReference>
<dbReference type="Gene3D" id="3.10.350.10">
    <property type="entry name" value="LysM domain"/>
    <property type="match status" value="1"/>
</dbReference>
<dbReference type="InterPro" id="IPR052196">
    <property type="entry name" value="Bact_Kbp"/>
</dbReference>
<dbReference type="RefSeq" id="WP_344481655.1">
    <property type="nucleotide sequence ID" value="NZ_BAAAQX010000017.1"/>
</dbReference>
<dbReference type="Proteomes" id="UP001499843">
    <property type="component" value="Unassembled WGS sequence"/>
</dbReference>
<evidence type="ECO:0000259" key="3">
    <source>
        <dbReference type="SMART" id="SM01043"/>
    </source>
</evidence>
<dbReference type="InterPro" id="IPR018392">
    <property type="entry name" value="LysM"/>
</dbReference>
<feature type="domain" description="Bacterial transcriptional activator" evidence="3">
    <location>
        <begin position="851"/>
        <end position="996"/>
    </location>
</feature>
<comment type="caution">
    <text evidence="4">The sequence shown here is derived from an EMBL/GenBank/DDBJ whole genome shotgun (WGS) entry which is preliminary data.</text>
</comment>
<keyword evidence="2" id="KW-0812">Transmembrane</keyword>
<feature type="compositionally biased region" description="Basic and acidic residues" evidence="1">
    <location>
        <begin position="250"/>
        <end position="307"/>
    </location>
</feature>
<reference evidence="5" key="1">
    <citation type="journal article" date="2019" name="Int. J. Syst. Evol. Microbiol.">
        <title>The Global Catalogue of Microorganisms (GCM) 10K type strain sequencing project: providing services to taxonomists for standard genome sequencing and annotation.</title>
        <authorList>
            <consortium name="The Broad Institute Genomics Platform"/>
            <consortium name="The Broad Institute Genome Sequencing Center for Infectious Disease"/>
            <person name="Wu L."/>
            <person name="Ma J."/>
        </authorList>
    </citation>
    <scope>NUCLEOTIDE SEQUENCE [LARGE SCALE GENOMIC DNA]</scope>
    <source>
        <strain evidence="5">JCM 16114</strain>
    </source>
</reference>
<feature type="compositionally biased region" description="Basic and acidic residues" evidence="1">
    <location>
        <begin position="529"/>
        <end position="539"/>
    </location>
</feature>
<evidence type="ECO:0000256" key="2">
    <source>
        <dbReference type="SAM" id="Phobius"/>
    </source>
</evidence>
<keyword evidence="5" id="KW-1185">Reference proteome</keyword>
<dbReference type="SUPFAM" id="SSF48452">
    <property type="entry name" value="TPR-like"/>
    <property type="match status" value="1"/>
</dbReference>
<feature type="transmembrane region" description="Helical" evidence="2">
    <location>
        <begin position="120"/>
        <end position="142"/>
    </location>
</feature>
<keyword evidence="2" id="KW-0472">Membrane</keyword>
<gene>
    <name evidence="4" type="ORF">GCM10009850_060450</name>
</gene>
<sequence>MPTREPARPPGRHVPVRVPARRSFGDVLAGIGALAVLVALVGGVPYALLSYVGPPVRPELLDLDVWTGKVGYSTIMAVLVLMVWGAWFQLFVCVMVEVYAGVRRVGMPARVPLSGGMQFLANKLVSAVLLLFTAGAMVVPLVKLAPTPAAPPVTAVAYSAPLVEQTLETPKTKKVYVVQPPHGRHHESLWEIAEKCLGDGRRYPEIYRLNQAREQPDGTRLRMADLIRPGWVLDMPDDARNVHIVPADQAREQTLREHPGRAHVDRPEPGERGEAKHRQPEQETERPGKHADRQEGKHAQQEGKRADQEDETPTDRQPVVISEPQGGDLTQYLAAASLAAAGLLIVLARRRREQLWRRLFGRRIVRPRDDAAQAEIALRLGSDAPGARILDVGLRMLGAELAAQRRTPPVVYGAHLSARSLDLWIHPADDDPPAPWTAADGGQIWRLPAHEGRHLPDPRTQTAASGGQVSSGWASSSGIQAGRARSSGDQEGRASSSGGQTPSGRAPYADSRPQLDARGRPVRAAQPDAHARAGGEPHPDSGLGPDAGLRPGGAPYPGLVSIGTDAAGRVLIDLEAAQGLINVRGAQTTAALAALAVELATNLWSDRMRITLVGFGGELTAIAPGRVRAVGSLAEVLPELEASAAPRREVLTGRITGSPRSAHYLLSAVAPTHEEARRLALLARRDTAGYVVAGEVPHATWTLQIGDDGRARIAELGFEVDAQLLPRRHYQALIDLFRTAGRLEGEAIPEAEPLAGLHPPAVEIRILGPVEIAGLPPLEEGRMELATELLVYLATHVGGVHPVVLGGVLWPRGVQDMVRDATIARIAEWLGPDHLLTDEAGRLRLGPDVRTDWVLFRELVRRSQNDPTARAVLLEKALGLVRGPLLAARGPGRYAWLAADDLEYDVSAAVADAAHQLCELRLAHGQPDAAVAAVRAALLLAPDDEGLWRDLLRATHATEDTVRLRAVVEGLTRRAASHAYGGAMAPETEALIEELLPTWRIHVVRESSA</sequence>
<feature type="compositionally biased region" description="Polar residues" evidence="1">
    <location>
        <begin position="459"/>
        <end position="479"/>
    </location>
</feature>
<feature type="compositionally biased region" description="Polar residues" evidence="1">
    <location>
        <begin position="493"/>
        <end position="503"/>
    </location>
</feature>
<dbReference type="InterPro" id="IPR036779">
    <property type="entry name" value="LysM_dom_sf"/>
</dbReference>
<accession>A0ABP5PFP8</accession>